<dbReference type="PANTHER" id="PTHR14932:SF1">
    <property type="entry name" value="RAB-LIKE PROTEIN 6"/>
    <property type="match status" value="1"/>
</dbReference>
<evidence type="ECO:0000256" key="1">
    <source>
        <dbReference type="SAM" id="MobiDB-lite"/>
    </source>
</evidence>
<feature type="region of interest" description="Disordered" evidence="1">
    <location>
        <begin position="413"/>
        <end position="443"/>
    </location>
</feature>
<dbReference type="SUPFAM" id="SSF52540">
    <property type="entry name" value="P-loop containing nucleoside triphosphate hydrolases"/>
    <property type="match status" value="1"/>
</dbReference>
<protein>
    <recommendedName>
        <fullName evidence="4">Rab-like protein 6</fullName>
    </recommendedName>
</protein>
<feature type="compositionally biased region" description="Basic and acidic residues" evidence="1">
    <location>
        <begin position="419"/>
        <end position="432"/>
    </location>
</feature>
<dbReference type="GO" id="GO:0005634">
    <property type="term" value="C:nucleus"/>
    <property type="evidence" value="ECO:0007669"/>
    <property type="project" value="TreeGrafter"/>
</dbReference>
<feature type="compositionally biased region" description="Basic residues" evidence="1">
    <location>
        <begin position="520"/>
        <end position="532"/>
    </location>
</feature>
<evidence type="ECO:0000313" key="2">
    <source>
        <dbReference type="EMBL" id="KAK2719778.1"/>
    </source>
</evidence>
<evidence type="ECO:0000313" key="3">
    <source>
        <dbReference type="Proteomes" id="UP001187531"/>
    </source>
</evidence>
<organism evidence="2 3">
    <name type="scientific">Artemia franciscana</name>
    <name type="common">Brine shrimp</name>
    <name type="synonym">Artemia sanfranciscana</name>
    <dbReference type="NCBI Taxonomy" id="6661"/>
    <lineage>
        <taxon>Eukaryota</taxon>
        <taxon>Metazoa</taxon>
        <taxon>Ecdysozoa</taxon>
        <taxon>Arthropoda</taxon>
        <taxon>Crustacea</taxon>
        <taxon>Branchiopoda</taxon>
        <taxon>Anostraca</taxon>
        <taxon>Artemiidae</taxon>
        <taxon>Artemia</taxon>
    </lineage>
</organism>
<name>A0AA88I2B0_ARTSF</name>
<feature type="compositionally biased region" description="Basic and acidic residues" evidence="1">
    <location>
        <begin position="508"/>
        <end position="519"/>
    </location>
</feature>
<dbReference type="PROSITE" id="PS51419">
    <property type="entry name" value="RAB"/>
    <property type="match status" value="1"/>
</dbReference>
<accession>A0AA88I2B0</accession>
<feature type="region of interest" description="Disordered" evidence="1">
    <location>
        <begin position="502"/>
        <end position="572"/>
    </location>
</feature>
<reference evidence="2" key="1">
    <citation type="submission" date="2023-07" db="EMBL/GenBank/DDBJ databases">
        <title>Chromosome-level genome assembly of Artemia franciscana.</title>
        <authorList>
            <person name="Jo E."/>
        </authorList>
    </citation>
    <scope>NUCLEOTIDE SEQUENCE</scope>
    <source>
        <tissue evidence="2">Whole body</tissue>
    </source>
</reference>
<evidence type="ECO:0008006" key="4">
    <source>
        <dbReference type="Google" id="ProtNLM"/>
    </source>
</evidence>
<dbReference type="EMBL" id="JAVRJZ010000008">
    <property type="protein sequence ID" value="KAK2719778.1"/>
    <property type="molecule type" value="Genomic_DNA"/>
</dbReference>
<dbReference type="PANTHER" id="PTHR14932">
    <property type="entry name" value="RAS GTPASE-RELATED"/>
    <property type="match status" value="1"/>
</dbReference>
<feature type="compositionally biased region" description="Basic residues" evidence="1">
    <location>
        <begin position="546"/>
        <end position="555"/>
    </location>
</feature>
<dbReference type="InterPro" id="IPR040385">
    <property type="entry name" value="RABL6"/>
</dbReference>
<dbReference type="Gene3D" id="3.40.50.300">
    <property type="entry name" value="P-loop containing nucleotide triphosphate hydrolases"/>
    <property type="match status" value="1"/>
</dbReference>
<proteinExistence type="predicted"/>
<dbReference type="PRINTS" id="PR00449">
    <property type="entry name" value="RASTRNSFRMNG"/>
</dbReference>
<dbReference type="AlphaFoldDB" id="A0AA88I2B0"/>
<feature type="compositionally biased region" description="Basic and acidic residues" evidence="1">
    <location>
        <begin position="556"/>
        <end position="572"/>
    </location>
</feature>
<keyword evidence="3" id="KW-1185">Reference proteome</keyword>
<dbReference type="GO" id="GO:0005525">
    <property type="term" value="F:GTP binding"/>
    <property type="evidence" value="ECO:0007669"/>
    <property type="project" value="InterPro"/>
</dbReference>
<dbReference type="InterPro" id="IPR027417">
    <property type="entry name" value="P-loop_NTPase"/>
</dbReference>
<dbReference type="Proteomes" id="UP001187531">
    <property type="component" value="Unassembled WGS sequence"/>
</dbReference>
<dbReference type="SMART" id="SM00175">
    <property type="entry name" value="RAB"/>
    <property type="match status" value="1"/>
</dbReference>
<comment type="caution">
    <text evidence="2">The sequence shown here is derived from an EMBL/GenBank/DDBJ whole genome shotgun (WGS) entry which is preliminary data.</text>
</comment>
<dbReference type="Pfam" id="PF08477">
    <property type="entry name" value="Roc"/>
    <property type="match status" value="1"/>
</dbReference>
<dbReference type="GO" id="GO:0005829">
    <property type="term" value="C:cytosol"/>
    <property type="evidence" value="ECO:0007669"/>
    <property type="project" value="TreeGrafter"/>
</dbReference>
<sequence>MFSAFKKLTSKQEVQNGASNLGAKSPPVIAPNLQKKFSRGVQYNMKIIIKGDRNVGKTSLFTRLQGGSFIDEYTATPEIQVASIHWSYKATDDVIKVDIWDIVDKGKKTKPKDGLKLDLDSTQEEGVALDAEFLDVYKGTAGVIMIFDMTKKWTFEYIERELPKVPDHIPVLILANRRDMGHHRVVSEDVVRCFLSSLNRPKNAGLVRYAESSMKNGFGLQFLHRFLNVPFLTLQRTSLLAQLERNANEMRITDTELNLYDESPASCYDKFIEALKGHKAALTPSLSLPHQQQPSPPLQPMNNFTPLSAMKACPLQQKVPLSSAKPLVPESGTTIIQTTTLPSSVKQDPLYIQGDSSGLDDFLGDTQLESNAHQISNRNFNDSDSEGAETRKPAILAFRDDIDDDDLNIHSKTATEACSKSDSDEELNRPAMEKPLSTPDAASGANSLKLSMFFDTTDGPHLSNPLKSASDDLEEFLGSPERSVGTEAVQSSFSGNSASFAAEPFVEDAPHENVEGKSEKSKKKKKKNKRDKKNGVDSDEEANGKTKSKSKHRKPKADEENIVLRHADYEEL</sequence>
<gene>
    <name evidence="2" type="ORF">QYM36_005301</name>
</gene>